<reference evidence="3" key="1">
    <citation type="journal article" date="2019" name="Int. J. Syst. Evol. Microbiol.">
        <title>The Global Catalogue of Microorganisms (GCM) 10K type strain sequencing project: providing services to taxonomists for standard genome sequencing and annotation.</title>
        <authorList>
            <consortium name="The Broad Institute Genomics Platform"/>
            <consortium name="The Broad Institute Genome Sequencing Center for Infectious Disease"/>
            <person name="Wu L."/>
            <person name="Ma J."/>
        </authorList>
    </citation>
    <scope>NUCLEOTIDE SEQUENCE [LARGE SCALE GENOMIC DNA]</scope>
    <source>
        <strain evidence="3">CCUG 50873</strain>
    </source>
</reference>
<keyword evidence="1" id="KW-1133">Transmembrane helix</keyword>
<name>A0ABW3GDD3_9NOCA</name>
<sequence>MISQAPRSRAAGIGEWLLTIVLSGIVGGLIGVVILAALVWFGGLQWIAEVAR</sequence>
<evidence type="ECO:0000256" key="1">
    <source>
        <dbReference type="SAM" id="Phobius"/>
    </source>
</evidence>
<dbReference type="EMBL" id="JBHTIL010000002">
    <property type="protein sequence ID" value="MFD0926915.1"/>
    <property type="molecule type" value="Genomic_DNA"/>
</dbReference>
<protein>
    <submittedName>
        <fullName evidence="2">Uncharacterized protein</fullName>
    </submittedName>
</protein>
<organism evidence="2 3">
    <name type="scientific">Williamsia deligens</name>
    <dbReference type="NCBI Taxonomy" id="321325"/>
    <lineage>
        <taxon>Bacteria</taxon>
        <taxon>Bacillati</taxon>
        <taxon>Actinomycetota</taxon>
        <taxon>Actinomycetes</taxon>
        <taxon>Mycobacteriales</taxon>
        <taxon>Nocardiaceae</taxon>
        <taxon>Williamsia</taxon>
    </lineage>
</organism>
<proteinExistence type="predicted"/>
<dbReference type="RefSeq" id="WP_253648602.1">
    <property type="nucleotide sequence ID" value="NZ_BAAAMO010000006.1"/>
</dbReference>
<feature type="transmembrane region" description="Helical" evidence="1">
    <location>
        <begin position="16"/>
        <end position="42"/>
    </location>
</feature>
<keyword evidence="3" id="KW-1185">Reference proteome</keyword>
<dbReference type="Proteomes" id="UP001597068">
    <property type="component" value="Unassembled WGS sequence"/>
</dbReference>
<gene>
    <name evidence="2" type="ORF">ACFQ04_14335</name>
</gene>
<evidence type="ECO:0000313" key="3">
    <source>
        <dbReference type="Proteomes" id="UP001597068"/>
    </source>
</evidence>
<keyword evidence="1" id="KW-0812">Transmembrane</keyword>
<evidence type="ECO:0000313" key="2">
    <source>
        <dbReference type="EMBL" id="MFD0926915.1"/>
    </source>
</evidence>
<accession>A0ABW3GDD3</accession>
<keyword evidence="1" id="KW-0472">Membrane</keyword>
<comment type="caution">
    <text evidence="2">The sequence shown here is derived from an EMBL/GenBank/DDBJ whole genome shotgun (WGS) entry which is preliminary data.</text>
</comment>